<reference evidence="9" key="1">
    <citation type="submission" date="2020-05" db="EMBL/GenBank/DDBJ databases">
        <title>Phylogenomic resolution of chytrid fungi.</title>
        <authorList>
            <person name="Stajich J.E."/>
            <person name="Amses K."/>
            <person name="Simmons R."/>
            <person name="Seto K."/>
            <person name="Myers J."/>
            <person name="Bonds A."/>
            <person name="Quandt C.A."/>
            <person name="Barry K."/>
            <person name="Liu P."/>
            <person name="Grigoriev I."/>
            <person name="Longcore J.E."/>
            <person name="James T.Y."/>
        </authorList>
    </citation>
    <scope>NUCLEOTIDE SEQUENCE</scope>
    <source>
        <strain evidence="9">PLAUS21</strain>
    </source>
</reference>
<feature type="domain" description="Transforming acidic coiled-coil-containing protein C-terminal" evidence="8">
    <location>
        <begin position="291"/>
        <end position="434"/>
    </location>
</feature>
<evidence type="ECO:0000256" key="3">
    <source>
        <dbReference type="ARBA" id="ARBA00022490"/>
    </source>
</evidence>
<keyword evidence="5" id="KW-0206">Cytoskeleton</keyword>
<comment type="caution">
    <text evidence="9">The sequence shown here is derived from an EMBL/GenBank/DDBJ whole genome shotgun (WGS) entry which is preliminary data.</text>
</comment>
<evidence type="ECO:0000256" key="7">
    <source>
        <dbReference type="SAM" id="MobiDB-lite"/>
    </source>
</evidence>
<feature type="compositionally biased region" description="Basic and acidic residues" evidence="7">
    <location>
        <begin position="61"/>
        <end position="71"/>
    </location>
</feature>
<proteinExistence type="inferred from homology"/>
<dbReference type="InterPro" id="IPR007707">
    <property type="entry name" value="TACC_C"/>
</dbReference>
<evidence type="ECO:0000259" key="8">
    <source>
        <dbReference type="Pfam" id="PF05010"/>
    </source>
</evidence>
<evidence type="ECO:0000313" key="9">
    <source>
        <dbReference type="EMBL" id="KAJ3251528.1"/>
    </source>
</evidence>
<name>A0AAD5Y4G0_9FUNG</name>
<keyword evidence="10" id="KW-1185">Reference proteome</keyword>
<dbReference type="Proteomes" id="UP001210925">
    <property type="component" value="Unassembled WGS sequence"/>
</dbReference>
<organism evidence="9 10">
    <name type="scientific">Boothiomyces macroporosus</name>
    <dbReference type="NCBI Taxonomy" id="261099"/>
    <lineage>
        <taxon>Eukaryota</taxon>
        <taxon>Fungi</taxon>
        <taxon>Fungi incertae sedis</taxon>
        <taxon>Chytridiomycota</taxon>
        <taxon>Chytridiomycota incertae sedis</taxon>
        <taxon>Chytridiomycetes</taxon>
        <taxon>Rhizophydiales</taxon>
        <taxon>Terramycetaceae</taxon>
        <taxon>Boothiomyces</taxon>
    </lineage>
</organism>
<protein>
    <recommendedName>
        <fullName evidence="8">Transforming acidic coiled-coil-containing protein C-terminal domain-containing protein</fullName>
    </recommendedName>
</protein>
<evidence type="ECO:0000256" key="5">
    <source>
        <dbReference type="ARBA" id="ARBA00023212"/>
    </source>
</evidence>
<evidence type="ECO:0000256" key="4">
    <source>
        <dbReference type="ARBA" id="ARBA00023054"/>
    </source>
</evidence>
<comment type="similarity">
    <text evidence="2">Belongs to the TACC family.</text>
</comment>
<feature type="region of interest" description="Disordered" evidence="7">
    <location>
        <begin position="160"/>
        <end position="180"/>
    </location>
</feature>
<evidence type="ECO:0000256" key="1">
    <source>
        <dbReference type="ARBA" id="ARBA00004245"/>
    </source>
</evidence>
<comment type="subcellular location">
    <subcellularLocation>
        <location evidence="1">Cytoplasm</location>
        <location evidence="1">Cytoskeleton</location>
    </subcellularLocation>
</comment>
<keyword evidence="3" id="KW-0963">Cytoplasm</keyword>
<gene>
    <name evidence="9" type="ORF">HK103_002274</name>
</gene>
<accession>A0AAD5Y4G0</accession>
<dbReference type="AlphaFoldDB" id="A0AAD5Y4G0"/>
<feature type="coiled-coil region" evidence="6">
    <location>
        <begin position="298"/>
        <end position="427"/>
    </location>
</feature>
<evidence type="ECO:0000313" key="10">
    <source>
        <dbReference type="Proteomes" id="UP001210925"/>
    </source>
</evidence>
<dbReference type="EMBL" id="JADGKB010000179">
    <property type="protein sequence ID" value="KAJ3251528.1"/>
    <property type="molecule type" value="Genomic_DNA"/>
</dbReference>
<sequence length="434" mass="49342">MESKEEIEETQSSGLWGILPSWTTPKKNTPKKRTNSFSGLEDAPKTVIHRSASSMVLSTPKESRNKQKEPLNDIALSAEQIGGKEPIIKRFTPKKQPSLDEIMKTPRLSIGGMVTSKFSLQAEEITPPKTFEVEERSFFMEELLNETIEDLENVGLPFTEENDNSPEDSTHVSPVGTPSQRKTFLSKLQDISTTADDSSAKSEGVTVAVEGLGLNENVLQSKLTLEFDPLIPKDWMMSFDSPNPVNKAKDITLSSNSTATEQKMSLLDSFEPMSSPNSAFRYNKHDLDRLEKDLTFKVTSFEKEFALAQEELNDMNRKNEILVEENSSMKATLLEWEKAVKSMIADKEKEQEVLNTQILQLHNEKAEFLKIIETQKKDLEEQQLKYKQLRLDFTDLRELSDNQKNTSEKMKEELAIANARFDKLRQHAESKLEE</sequence>
<keyword evidence="4 6" id="KW-0175">Coiled coil</keyword>
<evidence type="ECO:0000256" key="6">
    <source>
        <dbReference type="SAM" id="Coils"/>
    </source>
</evidence>
<evidence type="ECO:0000256" key="2">
    <source>
        <dbReference type="ARBA" id="ARBA00009423"/>
    </source>
</evidence>
<dbReference type="Pfam" id="PF05010">
    <property type="entry name" value="TACC_C"/>
    <property type="match status" value="1"/>
</dbReference>
<dbReference type="GO" id="GO:0005856">
    <property type="term" value="C:cytoskeleton"/>
    <property type="evidence" value="ECO:0007669"/>
    <property type="project" value="UniProtKB-SubCell"/>
</dbReference>
<feature type="region of interest" description="Disordered" evidence="7">
    <location>
        <begin position="1"/>
        <end position="72"/>
    </location>
</feature>